<dbReference type="Proteomes" id="UP001551189">
    <property type="component" value="Unassembled WGS sequence"/>
</dbReference>
<keyword evidence="1" id="KW-0732">Signal</keyword>
<protein>
    <recommendedName>
        <fullName evidence="4">Secreted protein</fullName>
    </recommendedName>
</protein>
<proteinExistence type="predicted"/>
<evidence type="ECO:0000256" key="1">
    <source>
        <dbReference type="SAM" id="SignalP"/>
    </source>
</evidence>
<sequence length="164" mass="17640">MRIRTVLPTALLAVSGLLVGAGTTFAAGTGEEPSEGGGYPAYQCFETVGGEYCSDKEVEDDAEGAVWIESCPSDVLKAVTSKPYLRDFRPEKALSCSGEESPEAVDYPAFQCLKTRDRFEYCSDKKVKSHAEGNVWIKTCPPSVRGNIGSVYSLNNRPGGALRC</sequence>
<feature type="signal peptide" evidence="1">
    <location>
        <begin position="1"/>
        <end position="26"/>
    </location>
</feature>
<evidence type="ECO:0000313" key="2">
    <source>
        <dbReference type="EMBL" id="MEU6800136.1"/>
    </source>
</evidence>
<dbReference type="EMBL" id="JBEYXT010000009">
    <property type="protein sequence ID" value="MEU6800136.1"/>
    <property type="molecule type" value="Genomic_DNA"/>
</dbReference>
<accession>A0ABV3AT95</accession>
<feature type="chain" id="PRO_5047065394" description="Secreted protein" evidence="1">
    <location>
        <begin position="27"/>
        <end position="164"/>
    </location>
</feature>
<comment type="caution">
    <text evidence="2">The sequence shown here is derived from an EMBL/GenBank/DDBJ whole genome shotgun (WGS) entry which is preliminary data.</text>
</comment>
<gene>
    <name evidence="2" type="ORF">ABZ931_03825</name>
</gene>
<name>A0ABV3AT95_9ACTN</name>
<reference evidence="2 3" key="1">
    <citation type="submission" date="2024-06" db="EMBL/GenBank/DDBJ databases">
        <title>The Natural Products Discovery Center: Release of the First 8490 Sequenced Strains for Exploring Actinobacteria Biosynthetic Diversity.</title>
        <authorList>
            <person name="Kalkreuter E."/>
            <person name="Kautsar S.A."/>
            <person name="Yang D."/>
            <person name="Bader C.D."/>
            <person name="Teijaro C.N."/>
            <person name="Fluegel L."/>
            <person name="Davis C.M."/>
            <person name="Simpson J.R."/>
            <person name="Lauterbach L."/>
            <person name="Steele A.D."/>
            <person name="Gui C."/>
            <person name="Meng S."/>
            <person name="Li G."/>
            <person name="Viehrig K."/>
            <person name="Ye F."/>
            <person name="Su P."/>
            <person name="Kiefer A.F."/>
            <person name="Nichols A."/>
            <person name="Cepeda A.J."/>
            <person name="Yan W."/>
            <person name="Fan B."/>
            <person name="Jiang Y."/>
            <person name="Adhikari A."/>
            <person name="Zheng C.-J."/>
            <person name="Schuster L."/>
            <person name="Cowan T.M."/>
            <person name="Smanski M.J."/>
            <person name="Chevrette M.G."/>
            <person name="De Carvalho L.P.S."/>
            <person name="Shen B."/>
        </authorList>
    </citation>
    <scope>NUCLEOTIDE SEQUENCE [LARGE SCALE GENOMIC DNA]</scope>
    <source>
        <strain evidence="2 3">NPDC046851</strain>
    </source>
</reference>
<organism evidence="2 3">
    <name type="scientific">Streptomyces neyagawaensis</name>
    <dbReference type="NCBI Taxonomy" id="42238"/>
    <lineage>
        <taxon>Bacteria</taxon>
        <taxon>Bacillati</taxon>
        <taxon>Actinomycetota</taxon>
        <taxon>Actinomycetes</taxon>
        <taxon>Kitasatosporales</taxon>
        <taxon>Streptomycetaceae</taxon>
        <taxon>Streptomyces</taxon>
    </lineage>
</organism>
<evidence type="ECO:0008006" key="4">
    <source>
        <dbReference type="Google" id="ProtNLM"/>
    </source>
</evidence>
<keyword evidence="3" id="KW-1185">Reference proteome</keyword>
<dbReference type="RefSeq" id="WP_359690571.1">
    <property type="nucleotide sequence ID" value="NZ_JBEYXT010000009.1"/>
</dbReference>
<evidence type="ECO:0000313" key="3">
    <source>
        <dbReference type="Proteomes" id="UP001551189"/>
    </source>
</evidence>